<proteinExistence type="predicted"/>
<dbReference type="RefSeq" id="WP_171087687.1">
    <property type="nucleotide sequence ID" value="NZ_BNBU01000002.1"/>
</dbReference>
<dbReference type="AlphaFoldDB" id="A0A7Y7BAW2"/>
<dbReference type="Proteomes" id="UP000587462">
    <property type="component" value="Unassembled WGS sequence"/>
</dbReference>
<accession>A0A7Y7BAW2</accession>
<comment type="caution">
    <text evidence="1">The sequence shown here is derived from an EMBL/GenBank/DDBJ whole genome shotgun (WGS) entry which is preliminary data.</text>
</comment>
<organism evidence="1 2">
    <name type="scientific">Streptomyces morookaense</name>
    <name type="common">Streptoverticillium morookaense</name>
    <dbReference type="NCBI Taxonomy" id="1970"/>
    <lineage>
        <taxon>Bacteria</taxon>
        <taxon>Bacillati</taxon>
        <taxon>Actinomycetota</taxon>
        <taxon>Actinomycetes</taxon>
        <taxon>Kitasatosporales</taxon>
        <taxon>Streptomycetaceae</taxon>
        <taxon>Streptomyces</taxon>
    </lineage>
</organism>
<gene>
    <name evidence="1" type="ORF">HG542_31920</name>
</gene>
<reference evidence="1 2" key="1">
    <citation type="submission" date="2020-04" db="EMBL/GenBank/DDBJ databases">
        <title>Draft Genome Sequence of Streptomyces morookaense DSM 40503, an 8-azaguanine-producing strain.</title>
        <authorList>
            <person name="Qi J."/>
            <person name="Gao J.-M."/>
        </authorList>
    </citation>
    <scope>NUCLEOTIDE SEQUENCE [LARGE SCALE GENOMIC DNA]</scope>
    <source>
        <strain evidence="1 2">DSM 40503</strain>
    </source>
</reference>
<dbReference type="EMBL" id="JABBXF010000111">
    <property type="protein sequence ID" value="NVK82220.1"/>
    <property type="molecule type" value="Genomic_DNA"/>
</dbReference>
<protein>
    <submittedName>
        <fullName evidence="1">Uncharacterized protein</fullName>
    </submittedName>
</protein>
<evidence type="ECO:0000313" key="1">
    <source>
        <dbReference type="EMBL" id="NVK82220.1"/>
    </source>
</evidence>
<name>A0A7Y7BAW2_STRMO</name>
<keyword evidence="2" id="KW-1185">Reference proteome</keyword>
<evidence type="ECO:0000313" key="2">
    <source>
        <dbReference type="Proteomes" id="UP000587462"/>
    </source>
</evidence>
<sequence>MNRFATGRQPLAQGAQEQVKGLLGAPLRGRGKQQGLAEPALVGRSGDPQRLVGLRGDVGRARGNRGGPVLSIESVENVQGGLLGDRGEA</sequence>